<dbReference type="GO" id="GO:0005741">
    <property type="term" value="C:mitochondrial outer membrane"/>
    <property type="evidence" value="ECO:0007669"/>
    <property type="project" value="UniProtKB-SubCell"/>
</dbReference>
<feature type="binding site" evidence="9">
    <location>
        <position position="134"/>
    </location>
    <ligand>
        <name>FAD</name>
        <dbReference type="ChEBI" id="CHEBI:57692"/>
    </ligand>
</feature>
<evidence type="ECO:0000256" key="8">
    <source>
        <dbReference type="ARBA" id="ARBA00023136"/>
    </source>
</evidence>
<dbReference type="InterPro" id="IPR001834">
    <property type="entry name" value="CBR-like"/>
</dbReference>
<sequence length="299" mass="32140">MANLQSLTAQPSTAATLLALTVGVGLASRLLMTSKAEAESAASGKMKTFSKGPAFVWLKLHSTEDVTHNMRRLRFELPNPEAVSGLGLTSALLTLSWPKGRMLPVPRPYTPVSPLDEPGFLDLLVKHYPNGKASTHLHSLKPGDALFIAAAIPGYAWRPNLHPRVTLIAGGAGITPIFQLAQGILTNPSDRTRITLVYAAQTAKDLALKEKLDAWEREFPGRFKAVYTVSQQGESKEGGVRKGYVTGELLKEVAPKDGEGEAKVFVCGPPPMEKALVGARGGSGILAELGYRKDQVYKF</sequence>
<gene>
    <name evidence="12" type="ORF">NKR23_g5929</name>
</gene>
<evidence type="ECO:0000256" key="3">
    <source>
        <dbReference type="ARBA" id="ARBA00006105"/>
    </source>
</evidence>
<keyword evidence="4 9" id="KW-0285">Flavoprotein</keyword>
<evidence type="ECO:0000313" key="13">
    <source>
        <dbReference type="Proteomes" id="UP001174694"/>
    </source>
</evidence>
<feature type="binding site" evidence="9">
    <location>
        <position position="109"/>
    </location>
    <ligand>
        <name>FAD</name>
        <dbReference type="ChEBI" id="CHEBI:57692"/>
    </ligand>
</feature>
<comment type="catalytic activity">
    <reaction evidence="10">
        <text>2 Fe(III)-[cytochrome b5] + NADH = 2 Fe(II)-[cytochrome b5] + NAD(+) + H(+)</text>
        <dbReference type="Rhea" id="RHEA:46680"/>
        <dbReference type="Rhea" id="RHEA-COMP:10438"/>
        <dbReference type="Rhea" id="RHEA-COMP:10439"/>
        <dbReference type="ChEBI" id="CHEBI:15378"/>
        <dbReference type="ChEBI" id="CHEBI:29033"/>
        <dbReference type="ChEBI" id="CHEBI:29034"/>
        <dbReference type="ChEBI" id="CHEBI:57540"/>
        <dbReference type="ChEBI" id="CHEBI:57945"/>
        <dbReference type="EC" id="1.6.2.2"/>
    </reaction>
</comment>
<dbReference type="EMBL" id="JANBVO010000016">
    <property type="protein sequence ID" value="KAJ9144661.1"/>
    <property type="molecule type" value="Genomic_DNA"/>
</dbReference>
<evidence type="ECO:0000256" key="2">
    <source>
        <dbReference type="ARBA" id="ARBA00004572"/>
    </source>
</evidence>
<keyword evidence="5 9" id="KW-0274">FAD</keyword>
<evidence type="ECO:0000256" key="9">
    <source>
        <dbReference type="PIRSR" id="PIRSR601834-1"/>
    </source>
</evidence>
<dbReference type="Pfam" id="PF00175">
    <property type="entry name" value="NAD_binding_1"/>
    <property type="match status" value="1"/>
</dbReference>
<dbReference type="CDD" id="cd06183">
    <property type="entry name" value="cyt_b5_reduct_like"/>
    <property type="match status" value="1"/>
</dbReference>
<dbReference type="InterPro" id="IPR008333">
    <property type="entry name" value="Cbr1-like_FAD-bd_dom"/>
</dbReference>
<dbReference type="PANTHER" id="PTHR19370:SF101">
    <property type="entry name" value="NADH-CYTOCHROME B5 REDUCTASE"/>
    <property type="match status" value="1"/>
</dbReference>
<evidence type="ECO:0000256" key="1">
    <source>
        <dbReference type="ARBA" id="ARBA00001974"/>
    </source>
</evidence>
<dbReference type="InterPro" id="IPR001433">
    <property type="entry name" value="OxRdtase_FAD/NAD-bd"/>
</dbReference>
<feature type="binding site" evidence="9">
    <location>
        <position position="175"/>
    </location>
    <ligand>
        <name>FAD</name>
        <dbReference type="ChEBI" id="CHEBI:57692"/>
    </ligand>
</feature>
<dbReference type="Pfam" id="PF00970">
    <property type="entry name" value="FAD_binding_6"/>
    <property type="match status" value="1"/>
</dbReference>
<evidence type="ECO:0000256" key="7">
    <source>
        <dbReference type="ARBA" id="ARBA00023027"/>
    </source>
</evidence>
<evidence type="ECO:0000259" key="11">
    <source>
        <dbReference type="PROSITE" id="PS51384"/>
    </source>
</evidence>
<name>A0AA38S0Z5_9PEZI</name>
<dbReference type="Gene3D" id="2.40.30.10">
    <property type="entry name" value="Translation factors"/>
    <property type="match status" value="1"/>
</dbReference>
<dbReference type="InterPro" id="IPR001709">
    <property type="entry name" value="Flavoprot_Pyr_Nucl_cyt_Rdtase"/>
</dbReference>
<dbReference type="PANTHER" id="PTHR19370">
    <property type="entry name" value="NADH-CYTOCHROME B5 REDUCTASE"/>
    <property type="match status" value="1"/>
</dbReference>
<dbReference type="PRINTS" id="PR00371">
    <property type="entry name" value="FPNCR"/>
</dbReference>
<dbReference type="SUPFAM" id="SSF52343">
    <property type="entry name" value="Ferredoxin reductase-like, C-terminal NADP-linked domain"/>
    <property type="match status" value="1"/>
</dbReference>
<comment type="similarity">
    <text evidence="3 10">Belongs to the flavoprotein pyridine nucleotide cytochrome reductase family.</text>
</comment>
<protein>
    <recommendedName>
        <fullName evidence="10">NADH-cytochrome b5 reductase</fullName>
        <ecNumber evidence="10">1.6.2.2</ecNumber>
    </recommendedName>
</protein>
<dbReference type="EC" id="1.6.2.2" evidence="10"/>
<dbReference type="InterPro" id="IPR017938">
    <property type="entry name" value="Riboflavin_synthase-like_b-brl"/>
</dbReference>
<feature type="binding site" evidence="9">
    <location>
        <position position="108"/>
    </location>
    <ligand>
        <name>FAD</name>
        <dbReference type="ChEBI" id="CHEBI:57692"/>
    </ligand>
</feature>
<organism evidence="12 13">
    <name type="scientific">Pleurostoma richardsiae</name>
    <dbReference type="NCBI Taxonomy" id="41990"/>
    <lineage>
        <taxon>Eukaryota</taxon>
        <taxon>Fungi</taxon>
        <taxon>Dikarya</taxon>
        <taxon>Ascomycota</taxon>
        <taxon>Pezizomycotina</taxon>
        <taxon>Sordariomycetes</taxon>
        <taxon>Sordariomycetidae</taxon>
        <taxon>Calosphaeriales</taxon>
        <taxon>Pleurostomataceae</taxon>
        <taxon>Pleurostoma</taxon>
    </lineage>
</organism>
<dbReference type="AlphaFoldDB" id="A0AA38S0Z5"/>
<evidence type="ECO:0000256" key="10">
    <source>
        <dbReference type="RuleBase" id="RU361226"/>
    </source>
</evidence>
<proteinExistence type="inferred from homology"/>
<accession>A0AA38S0Z5</accession>
<keyword evidence="13" id="KW-1185">Reference proteome</keyword>
<feature type="domain" description="FAD-binding FR-type" evidence="11">
    <location>
        <begin position="53"/>
        <end position="160"/>
    </location>
</feature>
<dbReference type="InterPro" id="IPR039261">
    <property type="entry name" value="FNR_nucleotide-bd"/>
</dbReference>
<comment type="cofactor">
    <cofactor evidence="1 9 10">
        <name>FAD</name>
        <dbReference type="ChEBI" id="CHEBI:57692"/>
    </cofactor>
</comment>
<feature type="binding site" evidence="9">
    <location>
        <position position="124"/>
    </location>
    <ligand>
        <name>FAD</name>
        <dbReference type="ChEBI" id="CHEBI:57692"/>
    </ligand>
</feature>
<comment type="subcellular location">
    <subcellularLocation>
        <location evidence="2">Mitochondrion outer membrane</location>
        <topology evidence="2">Single-pass membrane protein</topology>
    </subcellularLocation>
</comment>
<dbReference type="FunFam" id="3.40.50.80:FF:000009">
    <property type="entry name" value="NADH-cytochrome b5 reductase"/>
    <property type="match status" value="1"/>
</dbReference>
<keyword evidence="7 10" id="KW-0520">NAD</keyword>
<evidence type="ECO:0000313" key="12">
    <source>
        <dbReference type="EMBL" id="KAJ9144661.1"/>
    </source>
</evidence>
<dbReference type="SUPFAM" id="SSF63380">
    <property type="entry name" value="Riboflavin synthase domain-like"/>
    <property type="match status" value="1"/>
</dbReference>
<dbReference type="PRINTS" id="PR00406">
    <property type="entry name" value="CYTB5RDTASE"/>
</dbReference>
<keyword evidence="8" id="KW-0472">Membrane</keyword>
<dbReference type="GO" id="GO:0006696">
    <property type="term" value="P:ergosterol biosynthetic process"/>
    <property type="evidence" value="ECO:0007669"/>
    <property type="project" value="TreeGrafter"/>
</dbReference>
<reference evidence="12" key="1">
    <citation type="submission" date="2022-07" db="EMBL/GenBank/DDBJ databases">
        <title>Fungi with potential for degradation of polypropylene.</title>
        <authorList>
            <person name="Gostincar C."/>
        </authorList>
    </citation>
    <scope>NUCLEOTIDE SEQUENCE</scope>
    <source>
        <strain evidence="12">EXF-13308</strain>
    </source>
</reference>
<keyword evidence="6 10" id="KW-0560">Oxidoreductase</keyword>
<feature type="binding site" evidence="9">
    <location>
        <position position="107"/>
    </location>
    <ligand>
        <name>FAD</name>
        <dbReference type="ChEBI" id="CHEBI:57692"/>
    </ligand>
</feature>
<dbReference type="Proteomes" id="UP001174694">
    <property type="component" value="Unassembled WGS sequence"/>
</dbReference>
<evidence type="ECO:0000256" key="5">
    <source>
        <dbReference type="ARBA" id="ARBA00022827"/>
    </source>
</evidence>
<feature type="binding site" evidence="9">
    <location>
        <position position="126"/>
    </location>
    <ligand>
        <name>FAD</name>
        <dbReference type="ChEBI" id="CHEBI:57692"/>
    </ligand>
</feature>
<evidence type="ECO:0000256" key="4">
    <source>
        <dbReference type="ARBA" id="ARBA00022630"/>
    </source>
</evidence>
<evidence type="ECO:0000256" key="6">
    <source>
        <dbReference type="ARBA" id="ARBA00023002"/>
    </source>
</evidence>
<dbReference type="PROSITE" id="PS51384">
    <property type="entry name" value="FAD_FR"/>
    <property type="match status" value="1"/>
</dbReference>
<dbReference type="Gene3D" id="3.40.50.80">
    <property type="entry name" value="Nucleotide-binding domain of ferredoxin-NADP reductase (FNR) module"/>
    <property type="match status" value="1"/>
</dbReference>
<dbReference type="GO" id="GO:0090524">
    <property type="term" value="F:cytochrome-b5 reductase activity, acting on NADH"/>
    <property type="evidence" value="ECO:0007669"/>
    <property type="project" value="UniProtKB-EC"/>
</dbReference>
<feature type="binding site" evidence="9">
    <location>
        <position position="132"/>
    </location>
    <ligand>
        <name>FAD</name>
        <dbReference type="ChEBI" id="CHEBI:57692"/>
    </ligand>
</feature>
<comment type="caution">
    <text evidence="12">The sequence shown here is derived from an EMBL/GenBank/DDBJ whole genome shotgun (WGS) entry which is preliminary data.</text>
</comment>
<dbReference type="InterPro" id="IPR017927">
    <property type="entry name" value="FAD-bd_FR_type"/>
</dbReference>